<evidence type="ECO:0000259" key="1">
    <source>
        <dbReference type="PROSITE" id="PS51831"/>
    </source>
</evidence>
<dbReference type="SMART" id="SM00471">
    <property type="entry name" value="HDc"/>
    <property type="match status" value="1"/>
</dbReference>
<dbReference type="PANTHER" id="PTHR33594:SF1">
    <property type="entry name" value="HD_PDEASE DOMAIN-CONTAINING PROTEIN"/>
    <property type="match status" value="1"/>
</dbReference>
<evidence type="ECO:0000313" key="3">
    <source>
        <dbReference type="Proteomes" id="UP000070587"/>
    </source>
</evidence>
<dbReference type="Pfam" id="PF01966">
    <property type="entry name" value="HD"/>
    <property type="match status" value="1"/>
</dbReference>
<dbReference type="Proteomes" id="UP000070587">
    <property type="component" value="Chromosome"/>
</dbReference>
<dbReference type="PANTHER" id="PTHR33594">
    <property type="entry name" value="SUPERFAMILY HYDROLASE, PUTATIVE (AFU_ORTHOLOGUE AFUA_1G03035)-RELATED"/>
    <property type="match status" value="1"/>
</dbReference>
<sequence>MVEMLENILKRYFDEIPPWIIRAWEVAKEMLGEGSHGLSHTLRVLKLSLYIGSQEGADLEVLALASLLHDVARPLEDRGIIQDHAKESARIAKEILKGHPRVEEVVHAIEAHRFSNDVKPRTLEARILSDADKIDALGAVGIARVFMYSGENGRSIEDSIEHFKRKILKLKDMIYTSTGRKMAQERYEFVEIFLKQLEKELNEL</sequence>
<name>A0A127BC81_9EURY</name>
<accession>A0A127BC81</accession>
<dbReference type="InterPro" id="IPR003607">
    <property type="entry name" value="HD/PDEase_dom"/>
</dbReference>
<dbReference type="NCBIfam" id="TIGR00277">
    <property type="entry name" value="HDIG"/>
    <property type="match status" value="1"/>
</dbReference>
<feature type="domain" description="HD" evidence="1">
    <location>
        <begin position="37"/>
        <end position="137"/>
    </location>
</feature>
<dbReference type="PROSITE" id="PS51831">
    <property type="entry name" value="HD"/>
    <property type="match status" value="1"/>
</dbReference>
<dbReference type="InterPro" id="IPR006675">
    <property type="entry name" value="HDIG_dom"/>
</dbReference>
<dbReference type="InterPro" id="IPR006674">
    <property type="entry name" value="HD_domain"/>
</dbReference>
<dbReference type="AlphaFoldDB" id="A0A127BC81"/>
<dbReference type="SUPFAM" id="SSF109604">
    <property type="entry name" value="HD-domain/PDEase-like"/>
    <property type="match status" value="1"/>
</dbReference>
<keyword evidence="2" id="KW-0378">Hydrolase</keyword>
<dbReference type="Gene3D" id="1.10.3210.50">
    <property type="match status" value="1"/>
</dbReference>
<proteinExistence type="predicted"/>
<dbReference type="EMBL" id="CP010835">
    <property type="protein sequence ID" value="AMM54938.1"/>
    <property type="molecule type" value="Genomic_DNA"/>
</dbReference>
<reference evidence="2 3" key="2">
    <citation type="journal article" date="2016" name="Int. J. Syst. Evol. Microbiol.">
        <title>Pyrococcus kukulkanii sp. nov., a hyperthermophilic, piezophilic archaeon isolated from a deep-sea hydrothermal vent.</title>
        <authorList>
            <person name="Callac N."/>
            <person name="Oger P."/>
            <person name="Lesongeur F."/>
            <person name="Rattray J.E."/>
            <person name="Vannier P."/>
            <person name="Michoud G."/>
            <person name="Beauverger M."/>
            <person name="Gayet N."/>
            <person name="Rouxel O."/>
            <person name="Jebbar M."/>
            <person name="Godfroy A."/>
        </authorList>
    </citation>
    <scope>NUCLEOTIDE SEQUENCE [LARGE SCALE GENOMIC DNA]</scope>
    <source>
        <strain evidence="2 3">NCB100</strain>
    </source>
</reference>
<gene>
    <name evidence="2" type="ORF">TQ32_01215</name>
</gene>
<dbReference type="CDD" id="cd00077">
    <property type="entry name" value="HDc"/>
    <property type="match status" value="1"/>
</dbReference>
<dbReference type="STRING" id="1609559.TQ32_01215"/>
<dbReference type="PATRIC" id="fig|1609559.3.peg.254"/>
<dbReference type="KEGG" id="pyc:TQ32_01215"/>
<organism evidence="2 3">
    <name type="scientific">Pyrococcus kukulkanii</name>
    <dbReference type="NCBI Taxonomy" id="1609559"/>
    <lineage>
        <taxon>Archaea</taxon>
        <taxon>Methanobacteriati</taxon>
        <taxon>Methanobacteriota</taxon>
        <taxon>Thermococci</taxon>
        <taxon>Thermococcales</taxon>
        <taxon>Thermococcaceae</taxon>
        <taxon>Pyrococcus</taxon>
    </lineage>
</organism>
<evidence type="ECO:0000313" key="2">
    <source>
        <dbReference type="EMBL" id="AMM54938.1"/>
    </source>
</evidence>
<protein>
    <submittedName>
        <fullName evidence="2">Phosphohydrolase</fullName>
    </submittedName>
</protein>
<reference evidence="3" key="1">
    <citation type="submission" date="2015-02" db="EMBL/GenBank/DDBJ databases">
        <title>Pyrococcus kukulkanii sp. nov., a novel hyperthermophilic archaeon isolated from a deep-sea hydrothermal vent at the Guaymas Basin.</title>
        <authorList>
            <person name="Oger P.M."/>
            <person name="Callac N."/>
            <person name="Jebbar M."/>
            <person name="Godfroy A."/>
        </authorList>
    </citation>
    <scope>NUCLEOTIDE SEQUENCE [LARGE SCALE GENOMIC DNA]</scope>
    <source>
        <strain evidence="3">NCB100</strain>
    </source>
</reference>
<dbReference type="GO" id="GO:0016787">
    <property type="term" value="F:hydrolase activity"/>
    <property type="evidence" value="ECO:0007669"/>
    <property type="project" value="UniProtKB-KW"/>
</dbReference>